<feature type="region of interest" description="Disordered" evidence="2">
    <location>
        <begin position="371"/>
        <end position="455"/>
    </location>
</feature>
<feature type="compositionally biased region" description="Polar residues" evidence="2">
    <location>
        <begin position="397"/>
        <end position="417"/>
    </location>
</feature>
<evidence type="ECO:0000256" key="1">
    <source>
        <dbReference type="ARBA" id="ARBA00023242"/>
    </source>
</evidence>
<dbReference type="PANTHER" id="PTHR46734">
    <property type="entry name" value="TELOMERIC REPEAT-BINDING FACTOR 1 TERF1"/>
    <property type="match status" value="1"/>
</dbReference>
<gene>
    <name evidence="5" type="primary">teb1</name>
    <name evidence="5" type="ORF">DBV05_g969</name>
</gene>
<reference evidence="5 6" key="1">
    <citation type="journal article" date="2019" name="Sci. Rep.">
        <title>A multi-omics analysis of the grapevine pathogen Lasiodiplodia theobromae reveals that temperature affects the expression of virulence- and pathogenicity-related genes.</title>
        <authorList>
            <person name="Felix C."/>
            <person name="Meneses R."/>
            <person name="Goncalves M.F.M."/>
            <person name="Tilleman L."/>
            <person name="Duarte A.S."/>
            <person name="Jorrin-Novo J.V."/>
            <person name="Van de Peer Y."/>
            <person name="Deforce D."/>
            <person name="Van Nieuwerburgh F."/>
            <person name="Esteves A.C."/>
            <person name="Alves A."/>
        </authorList>
    </citation>
    <scope>NUCLEOTIDE SEQUENCE [LARGE SCALE GENOMIC DNA]</scope>
    <source>
        <strain evidence="5 6">LA-SOL3</strain>
    </source>
</reference>
<dbReference type="SUPFAM" id="SSF46689">
    <property type="entry name" value="Homeodomain-like"/>
    <property type="match status" value="2"/>
</dbReference>
<dbReference type="InterPro" id="IPR009057">
    <property type="entry name" value="Homeodomain-like_sf"/>
</dbReference>
<dbReference type="EMBL" id="VCHE01000003">
    <property type="protein sequence ID" value="KAB2580392.1"/>
    <property type="molecule type" value="Genomic_DNA"/>
</dbReference>
<feature type="compositionally biased region" description="Low complexity" evidence="2">
    <location>
        <begin position="237"/>
        <end position="248"/>
    </location>
</feature>
<dbReference type="InterPro" id="IPR001005">
    <property type="entry name" value="SANT/Myb"/>
</dbReference>
<feature type="region of interest" description="Disordered" evidence="2">
    <location>
        <begin position="184"/>
        <end position="322"/>
    </location>
</feature>
<organism evidence="5 6">
    <name type="scientific">Lasiodiplodia theobromae</name>
    <dbReference type="NCBI Taxonomy" id="45133"/>
    <lineage>
        <taxon>Eukaryota</taxon>
        <taxon>Fungi</taxon>
        <taxon>Dikarya</taxon>
        <taxon>Ascomycota</taxon>
        <taxon>Pezizomycotina</taxon>
        <taxon>Dothideomycetes</taxon>
        <taxon>Dothideomycetes incertae sedis</taxon>
        <taxon>Botryosphaeriales</taxon>
        <taxon>Botryosphaeriaceae</taxon>
        <taxon>Lasiodiplodia</taxon>
    </lineage>
</organism>
<dbReference type="PROSITE" id="PS50090">
    <property type="entry name" value="MYB_LIKE"/>
    <property type="match status" value="1"/>
</dbReference>
<sequence length="749" mass="80923">MEPRIQSLLLDDNFTIDNQLPFPLGAFTQQHQAQHPHGHHSLQHGSRPAPVEPSAPRPANFSLHDIYNPNAKDSHRHAAFAGRRLSARPRQPPSPPSTSLVHEQHAQHHHAAASSSASAARPPKSVPLAEVLNGSEQTSSGFSGSVNELLLDNSSSASGSKKRRKVDGVGVVVSDQNVFTLPKPTLPIKKGTRRPRIPPLLQGLHQPPPNAGLFPPITGERVTREGCPPPPPPPSATTENTTVQQQNQKSASTPAPQVEPRPVEKTAPPEPKGLSPGRDSGKELEKSLASGPAAALSATISTKSQKPETGKRRKKWTEEETTTLLKGVARFGIGNWKKILDCPDFSFDGRTAVDLKDRFRTCCPDEYRKMKTPKTAGAEQTATAGATEASTADTASSKQVSSLVTSNILLPGPSNSTTKKKRGPKVHRKDSRDLASIGIEAPFTKSTRRERREFTDQEDAALLRGFEKHGPHWHIIRNDPDLELTHRHPTDLRDRLRNRWPEKYAEAGYKIKLKEKNNKQENQDDGGTDPSTTESSKDKEPTKKASLQQDDNAALTASMPSHVNPNAMTRPKAPDLKALLSNYPFPDPFTGDDDFTSDLPFEGECSPVILSRDIFSYAQGQPSAFDLSANTHVDHSHINPLDTLKIPRMSSSAQQSHPNASLPPLWLSAPLTAGLSSSAGPSMLPVSSSASASRSIATAPSTSTAGGNNSGTVNLPGPADLLMGLDLDSKNDGHTSNFLWDDGPRPLFE</sequence>
<dbReference type="InterPro" id="IPR017930">
    <property type="entry name" value="Myb_dom"/>
</dbReference>
<keyword evidence="1" id="KW-0539">Nucleus</keyword>
<protein>
    <submittedName>
        <fullName evidence="5">Telobox protein 1</fullName>
    </submittedName>
</protein>
<evidence type="ECO:0000313" key="5">
    <source>
        <dbReference type="EMBL" id="KAB2580392.1"/>
    </source>
</evidence>
<feature type="compositionally biased region" description="Low complexity" evidence="2">
    <location>
        <begin position="695"/>
        <end position="705"/>
    </location>
</feature>
<evidence type="ECO:0000256" key="2">
    <source>
        <dbReference type="SAM" id="MobiDB-lite"/>
    </source>
</evidence>
<feature type="domain" description="HTH myb-type" evidence="4">
    <location>
        <begin position="311"/>
        <end position="367"/>
    </location>
</feature>
<dbReference type="PANTHER" id="PTHR46734:SF1">
    <property type="entry name" value="TELOMERIC REPEAT-BINDING FACTOR 1"/>
    <property type="match status" value="1"/>
</dbReference>
<dbReference type="PROSITE" id="PS51294">
    <property type="entry name" value="HTH_MYB"/>
    <property type="match status" value="1"/>
</dbReference>
<feature type="compositionally biased region" description="Basic residues" evidence="2">
    <location>
        <begin position="418"/>
        <end position="429"/>
    </location>
</feature>
<dbReference type="Proteomes" id="UP000325902">
    <property type="component" value="Unassembled WGS sequence"/>
</dbReference>
<dbReference type="CDD" id="cd11660">
    <property type="entry name" value="SANT_TRF"/>
    <property type="match status" value="2"/>
</dbReference>
<dbReference type="OrthoDB" id="608866at2759"/>
<proteinExistence type="predicted"/>
<evidence type="ECO:0000259" key="4">
    <source>
        <dbReference type="PROSITE" id="PS51294"/>
    </source>
</evidence>
<dbReference type="Pfam" id="PF00249">
    <property type="entry name" value="Myb_DNA-binding"/>
    <property type="match status" value="1"/>
</dbReference>
<feature type="compositionally biased region" description="Low complexity" evidence="2">
    <location>
        <begin position="375"/>
        <end position="396"/>
    </location>
</feature>
<dbReference type="Gene3D" id="1.10.10.60">
    <property type="entry name" value="Homeodomain-like"/>
    <property type="match status" value="2"/>
</dbReference>
<feature type="compositionally biased region" description="Low complexity" evidence="2">
    <location>
        <begin position="287"/>
        <end position="298"/>
    </location>
</feature>
<feature type="region of interest" description="Disordered" evidence="2">
    <location>
        <begin position="695"/>
        <end position="717"/>
    </location>
</feature>
<evidence type="ECO:0000259" key="3">
    <source>
        <dbReference type="PROSITE" id="PS50090"/>
    </source>
</evidence>
<feature type="domain" description="Myb-like" evidence="3">
    <location>
        <begin position="308"/>
        <end position="361"/>
    </location>
</feature>
<dbReference type="SMART" id="SM00717">
    <property type="entry name" value="SANT"/>
    <property type="match status" value="2"/>
</dbReference>
<accession>A0A5N5DTW3</accession>
<feature type="region of interest" description="Disordered" evidence="2">
    <location>
        <begin position="29"/>
        <end position="124"/>
    </location>
</feature>
<keyword evidence="6" id="KW-1185">Reference proteome</keyword>
<feature type="compositionally biased region" description="Basic and acidic residues" evidence="2">
    <location>
        <begin position="512"/>
        <end position="522"/>
    </location>
</feature>
<comment type="caution">
    <text evidence="5">The sequence shown here is derived from an EMBL/GenBank/DDBJ whole genome shotgun (WGS) entry which is preliminary data.</text>
</comment>
<dbReference type="InterPro" id="IPR052450">
    <property type="entry name" value="TRBD-Containing_Protein"/>
</dbReference>
<feature type="region of interest" description="Disordered" evidence="2">
    <location>
        <begin position="511"/>
        <end position="551"/>
    </location>
</feature>
<evidence type="ECO:0000313" key="6">
    <source>
        <dbReference type="Proteomes" id="UP000325902"/>
    </source>
</evidence>
<dbReference type="AlphaFoldDB" id="A0A5N5DTW3"/>
<name>A0A5N5DTW3_9PEZI</name>